<evidence type="ECO:0000259" key="3">
    <source>
        <dbReference type="Pfam" id="PF26056"/>
    </source>
</evidence>
<proteinExistence type="predicted"/>
<feature type="compositionally biased region" description="Low complexity" evidence="1">
    <location>
        <begin position="92"/>
        <end position="106"/>
    </location>
</feature>
<keyword evidence="2" id="KW-0812">Transmembrane</keyword>
<keyword evidence="2" id="KW-0472">Membrane</keyword>
<feature type="compositionally biased region" description="Low complexity" evidence="1">
    <location>
        <begin position="175"/>
        <end position="202"/>
    </location>
</feature>
<dbReference type="EMBL" id="CP109527">
    <property type="protein sequence ID" value="WTY37308.1"/>
    <property type="molecule type" value="Genomic_DNA"/>
</dbReference>
<feature type="compositionally biased region" description="Basic and acidic residues" evidence="1">
    <location>
        <begin position="1"/>
        <end position="12"/>
    </location>
</feature>
<organism evidence="4 5">
    <name type="scientific">Nocardia salmonicida</name>
    <dbReference type="NCBI Taxonomy" id="53431"/>
    <lineage>
        <taxon>Bacteria</taxon>
        <taxon>Bacillati</taxon>
        <taxon>Actinomycetota</taxon>
        <taxon>Actinomycetes</taxon>
        <taxon>Mycobacteriales</taxon>
        <taxon>Nocardiaceae</taxon>
        <taxon>Nocardia</taxon>
    </lineage>
</organism>
<keyword evidence="2" id="KW-1133">Transmembrane helix</keyword>
<evidence type="ECO:0000313" key="4">
    <source>
        <dbReference type="EMBL" id="WTY37308.1"/>
    </source>
</evidence>
<evidence type="ECO:0000313" key="5">
    <source>
        <dbReference type="Proteomes" id="UP001621418"/>
    </source>
</evidence>
<evidence type="ECO:0000256" key="1">
    <source>
        <dbReference type="SAM" id="MobiDB-lite"/>
    </source>
</evidence>
<feature type="compositionally biased region" description="Low complexity" evidence="1">
    <location>
        <begin position="143"/>
        <end position="153"/>
    </location>
</feature>
<feature type="region of interest" description="Disordered" evidence="1">
    <location>
        <begin position="1"/>
        <end position="265"/>
    </location>
</feature>
<feature type="region of interest" description="Disordered" evidence="1">
    <location>
        <begin position="298"/>
        <end position="343"/>
    </location>
</feature>
<reference evidence="4 5" key="1">
    <citation type="submission" date="2022-10" db="EMBL/GenBank/DDBJ databases">
        <title>The complete genomes of actinobacterial strains from the NBC collection.</title>
        <authorList>
            <person name="Joergensen T.S."/>
            <person name="Alvarez Arevalo M."/>
            <person name="Sterndorff E.B."/>
            <person name="Faurdal D."/>
            <person name="Vuksanovic O."/>
            <person name="Mourched A.-S."/>
            <person name="Charusanti P."/>
            <person name="Shaw S."/>
            <person name="Blin K."/>
            <person name="Weber T."/>
        </authorList>
    </citation>
    <scope>NUCLEOTIDE SEQUENCE [LARGE SCALE GENOMIC DNA]</scope>
    <source>
        <strain evidence="4 5">NBC_01413</strain>
    </source>
</reference>
<dbReference type="RefSeq" id="WP_364656987.1">
    <property type="nucleotide sequence ID" value="NZ_CP109527.1"/>
</dbReference>
<evidence type="ECO:0000256" key="2">
    <source>
        <dbReference type="SAM" id="Phobius"/>
    </source>
</evidence>
<name>A0ABZ1NBT9_9NOCA</name>
<dbReference type="Pfam" id="PF26056">
    <property type="entry name" value="DUF8017"/>
    <property type="match status" value="1"/>
</dbReference>
<feature type="compositionally biased region" description="Gly residues" evidence="1">
    <location>
        <begin position="203"/>
        <end position="215"/>
    </location>
</feature>
<feature type="domain" description="DUF8017" evidence="3">
    <location>
        <begin position="341"/>
        <end position="517"/>
    </location>
</feature>
<keyword evidence="5" id="KW-1185">Reference proteome</keyword>
<feature type="transmembrane region" description="Helical" evidence="2">
    <location>
        <begin position="268"/>
        <end position="291"/>
    </location>
</feature>
<protein>
    <recommendedName>
        <fullName evidence="3">DUF8017 domain-containing protein</fullName>
    </recommendedName>
</protein>
<dbReference type="InterPro" id="IPR058330">
    <property type="entry name" value="DUF8017"/>
</dbReference>
<dbReference type="Proteomes" id="UP001621418">
    <property type="component" value="Chromosome"/>
</dbReference>
<sequence length="518" mass="52686">MSSGSDDRRDDPTVFGGPGAPNQPDQQWQRPGSPDPATEQPNPGTPDPTAVWTPGSTGLPPTLRWDGSGPPPGLPEPTQWAPAGPQDWQDSGHPAAGQQVPQPGQADPTQLRQPAPWPGANPPAGQPGSSQPWQPGMNPPAGQPGQQWHPGGPQLSGPVDANFPGGQPGSNQQWQPGMNPPAGQQPPGQWGAPVPPTQQWGAPAGGGQQQWGAGGPVNPPPGQQQWGAPSWQQQAPQQQYGEIPPLDHRGVQSYGQPFPPDQKSGSKAAIWAAAGVAALLLVGGTITAVVLTRGDDAPNTTAGATPSMVSALSTTPGPSSSSKPKPSTTTPSPSGAASNRKPLIDGYQVVASPDRGAAYDVPAGWKVATETTIGGVGEPPGDSVVGKGYASDGRDYCPNSTRTMSLLTGSKNADNAAAGAELGTKAAPLAYQGSKGTPGPAQPLKSIDGRTEGMFTETTGTVPAPKPGCAATYSVYTYAFKGAKDGSFVMVMIADTGVPGAIDAAEAKRIFSTIRSLD</sequence>
<gene>
    <name evidence="4" type="ORF">OG308_05435</name>
</gene>
<feature type="compositionally biased region" description="Pro residues" evidence="1">
    <location>
        <begin position="115"/>
        <end position="125"/>
    </location>
</feature>
<feature type="compositionally biased region" description="Polar residues" evidence="1">
    <location>
        <begin position="298"/>
        <end position="312"/>
    </location>
</feature>
<accession>A0ABZ1NBT9</accession>
<feature type="compositionally biased region" description="Low complexity" evidence="1">
    <location>
        <begin position="313"/>
        <end position="338"/>
    </location>
</feature>
<feature type="compositionally biased region" description="Low complexity" evidence="1">
    <location>
        <begin position="223"/>
        <end position="239"/>
    </location>
</feature>